<proteinExistence type="predicted"/>
<dbReference type="Pfam" id="PF00248">
    <property type="entry name" value="Aldo_ket_red"/>
    <property type="match status" value="1"/>
</dbReference>
<organism evidence="2 3">
    <name type="scientific">Streptomyces europaeiscabiei</name>
    <dbReference type="NCBI Taxonomy" id="146819"/>
    <lineage>
        <taxon>Bacteria</taxon>
        <taxon>Bacillati</taxon>
        <taxon>Actinomycetota</taxon>
        <taxon>Actinomycetes</taxon>
        <taxon>Kitasatosporales</taxon>
        <taxon>Streptomycetaceae</taxon>
        <taxon>Streptomyces</taxon>
    </lineage>
</organism>
<dbReference type="InterPro" id="IPR020471">
    <property type="entry name" value="AKR"/>
</dbReference>
<dbReference type="InterPro" id="IPR044477">
    <property type="entry name" value="FDH-like"/>
</dbReference>
<name>A0ABU4NHS4_9ACTN</name>
<dbReference type="PANTHER" id="PTHR42686">
    <property type="entry name" value="GH17980P-RELATED"/>
    <property type="match status" value="1"/>
</dbReference>
<feature type="domain" description="NADP-dependent oxidoreductase" evidence="1">
    <location>
        <begin position="20"/>
        <end position="318"/>
    </location>
</feature>
<dbReference type="InterPro" id="IPR036812">
    <property type="entry name" value="NAD(P)_OxRdtase_dom_sf"/>
</dbReference>
<evidence type="ECO:0000313" key="3">
    <source>
        <dbReference type="Proteomes" id="UP001271274"/>
    </source>
</evidence>
<gene>
    <name evidence="2" type="ORF">PV662_23490</name>
</gene>
<dbReference type="Proteomes" id="UP001271274">
    <property type="component" value="Unassembled WGS sequence"/>
</dbReference>
<keyword evidence="3" id="KW-1185">Reference proteome</keyword>
<reference evidence="2 3" key="1">
    <citation type="journal article" date="2023" name="Microb. Genom.">
        <title>Mesoterricola silvestris gen. nov., sp. nov., Mesoterricola sediminis sp. nov., Geothrix oryzae sp. nov., Geothrix edaphica sp. nov., Geothrix rubra sp. nov., and Geothrix limicola sp. nov., six novel members of Acidobacteriota isolated from soils.</title>
        <authorList>
            <person name="Weisberg A.J."/>
            <person name="Pearce E."/>
            <person name="Kramer C.G."/>
            <person name="Chang J.H."/>
            <person name="Clarke C.R."/>
        </authorList>
    </citation>
    <scope>NUCLEOTIDE SEQUENCE [LARGE SCALE GENOMIC DNA]</scope>
    <source>
        <strain evidence="2 3">ID09-01A</strain>
    </source>
</reference>
<protein>
    <submittedName>
        <fullName evidence="2">Aldo/keto reductase</fullName>
    </submittedName>
</protein>
<dbReference type="InterPro" id="IPR023210">
    <property type="entry name" value="NADP_OxRdtase_dom"/>
</dbReference>
<dbReference type="SUPFAM" id="SSF51430">
    <property type="entry name" value="NAD(P)-linked oxidoreductase"/>
    <property type="match status" value="1"/>
</dbReference>
<dbReference type="EMBL" id="JARAYU010000008">
    <property type="protein sequence ID" value="MDX3702685.1"/>
    <property type="molecule type" value="Genomic_DNA"/>
</dbReference>
<dbReference type="RefSeq" id="WP_060893517.1">
    <property type="nucleotide sequence ID" value="NZ_JARAUR010000005.1"/>
</dbReference>
<comment type="caution">
    <text evidence="2">The sequence shown here is derived from an EMBL/GenBank/DDBJ whole genome shotgun (WGS) entry which is preliminary data.</text>
</comment>
<accession>A0ABU4NHS4</accession>
<evidence type="ECO:0000259" key="1">
    <source>
        <dbReference type="Pfam" id="PF00248"/>
    </source>
</evidence>
<dbReference type="Gene3D" id="3.20.20.100">
    <property type="entry name" value="NADP-dependent oxidoreductase domain"/>
    <property type="match status" value="1"/>
</dbReference>
<dbReference type="PANTHER" id="PTHR42686:SF1">
    <property type="entry name" value="GH17980P-RELATED"/>
    <property type="match status" value="1"/>
</dbReference>
<sequence length="342" mass="37261">MRPRTVGRRKITNTSVELTELGFGASVIGNLYRVTPVEDATAAIEAAWEAGIRYFDTAPHYGLGLSELRLGAALRQRPRAEYVVSSKVGRLLVPNERPRGVDSEGFVVRDDLRRQWDFSRDGVLRSIEATLSRTGLDRLDVVYLHDPDDHWQQAADEAMPALADLRDQGVIGAIGAGMNQSAMLTRFLNDTAADVVMLAGRYTLLDQTALDDVLPAAHRTGKSVVAVGVFNSGLLSHDRPTEGMTYDYQAAPTPLIDRARAIADVCEQHGTTLPTAAIAFPLTHPTIINVTLGMRTAEQVGRNVALHQQHLPEALWDDLRAQGLIRSDTPGGGGRARRAQCL</sequence>
<evidence type="ECO:0000313" key="2">
    <source>
        <dbReference type="EMBL" id="MDX3702685.1"/>
    </source>
</evidence>
<dbReference type="CDD" id="cd19162">
    <property type="entry name" value="AKR_FDH"/>
    <property type="match status" value="1"/>
</dbReference>